<feature type="transmembrane region" description="Helical" evidence="1">
    <location>
        <begin position="62"/>
        <end position="79"/>
    </location>
</feature>
<name>A0ABS2NTS8_9FIRM</name>
<evidence type="ECO:0000259" key="3">
    <source>
        <dbReference type="Pfam" id="PF22570"/>
    </source>
</evidence>
<keyword evidence="1" id="KW-0812">Transmembrane</keyword>
<protein>
    <submittedName>
        <fullName evidence="4">Lia operon protein LiaF</fullName>
    </submittedName>
</protein>
<feature type="domain" description="LiaF transmembrane" evidence="3">
    <location>
        <begin position="5"/>
        <end position="116"/>
    </location>
</feature>
<accession>A0ABS2NTS8</accession>
<dbReference type="InterPro" id="IPR054331">
    <property type="entry name" value="LiaF_TM"/>
</dbReference>
<reference evidence="4 5" key="1">
    <citation type="submission" date="2021-01" db="EMBL/GenBank/DDBJ databases">
        <title>Genomic Encyclopedia of Type Strains, Phase IV (KMG-IV): sequencing the most valuable type-strain genomes for metagenomic binning, comparative biology and taxonomic classification.</title>
        <authorList>
            <person name="Goeker M."/>
        </authorList>
    </citation>
    <scope>NUCLEOTIDE SEQUENCE [LARGE SCALE GENOMIC DNA]</scope>
    <source>
        <strain evidence="4 5">DSM 25890</strain>
    </source>
</reference>
<evidence type="ECO:0000313" key="4">
    <source>
        <dbReference type="EMBL" id="MBM7616358.1"/>
    </source>
</evidence>
<feature type="domain" description="Cell wall-active antibiotics response LiaF-like C-terminal" evidence="2">
    <location>
        <begin position="147"/>
        <end position="256"/>
    </location>
</feature>
<sequence>MKRIFFGGLLIVLGILFLMGNIYYLPYDIGEIVSTYWPALLILWGLNEIADNFRQDRNRYGMSNFFFPTILIALGSVLLGNNLDLFPLGDINLWHVFWPLVIIFIGLSFILPSRWKRPRVYVINRDGNKKKLNSRGSFDGDSQSVLLGSLHLGKEPWALEDSSYHIGVGEAKIDLSKALIKEGETKLQVSGCTGEIVLIIPGDVAVDVNASLDLGSITIFDREHSGTPRQVTYRSVDYDTAYKKLFIDVSLNIGEIIIKQVH</sequence>
<keyword evidence="1" id="KW-0472">Membrane</keyword>
<dbReference type="NCBIfam" id="NF040535">
    <property type="entry name" value="LiaF_C_term"/>
    <property type="match status" value="1"/>
</dbReference>
<feature type="transmembrane region" description="Helical" evidence="1">
    <location>
        <begin position="32"/>
        <end position="50"/>
    </location>
</feature>
<dbReference type="InterPro" id="IPR016975">
    <property type="entry name" value="Cell_wall_LiaF"/>
</dbReference>
<keyword evidence="1" id="KW-1133">Transmembrane helix</keyword>
<keyword evidence="5" id="KW-1185">Reference proteome</keyword>
<dbReference type="RefSeq" id="WP_204404489.1">
    <property type="nucleotide sequence ID" value="NZ_JAFBEE010000033.1"/>
</dbReference>
<gene>
    <name evidence="4" type="ORF">JOC73_002940</name>
</gene>
<proteinExistence type="predicted"/>
<dbReference type="PIRSF" id="PIRSF031509">
    <property type="entry name" value="Cell_wall_LiaF/YvqF"/>
    <property type="match status" value="1"/>
</dbReference>
<dbReference type="EMBL" id="JAFBEE010000033">
    <property type="protein sequence ID" value="MBM7616358.1"/>
    <property type="molecule type" value="Genomic_DNA"/>
</dbReference>
<dbReference type="Proteomes" id="UP001314796">
    <property type="component" value="Unassembled WGS sequence"/>
</dbReference>
<evidence type="ECO:0000259" key="2">
    <source>
        <dbReference type="Pfam" id="PF09922"/>
    </source>
</evidence>
<evidence type="ECO:0000256" key="1">
    <source>
        <dbReference type="SAM" id="Phobius"/>
    </source>
</evidence>
<dbReference type="Pfam" id="PF09922">
    <property type="entry name" value="LiaF-like_C"/>
    <property type="match status" value="1"/>
</dbReference>
<feature type="transmembrane region" description="Helical" evidence="1">
    <location>
        <begin position="91"/>
        <end position="111"/>
    </location>
</feature>
<feature type="transmembrane region" description="Helical" evidence="1">
    <location>
        <begin position="5"/>
        <end position="26"/>
    </location>
</feature>
<organism evidence="4 5">
    <name type="scientific">Alkaliphilus hydrothermalis</name>
    <dbReference type="NCBI Taxonomy" id="1482730"/>
    <lineage>
        <taxon>Bacteria</taxon>
        <taxon>Bacillati</taxon>
        <taxon>Bacillota</taxon>
        <taxon>Clostridia</taxon>
        <taxon>Peptostreptococcales</taxon>
        <taxon>Natronincolaceae</taxon>
        <taxon>Alkaliphilus</taxon>
    </lineage>
</organism>
<dbReference type="InterPro" id="IPR024425">
    <property type="entry name" value="LiaF-like_C"/>
</dbReference>
<dbReference type="InterPro" id="IPR047793">
    <property type="entry name" value="LiaF_C"/>
</dbReference>
<dbReference type="Pfam" id="PF22570">
    <property type="entry name" value="LiaF-TM"/>
    <property type="match status" value="1"/>
</dbReference>
<comment type="caution">
    <text evidence="4">The sequence shown here is derived from an EMBL/GenBank/DDBJ whole genome shotgun (WGS) entry which is preliminary data.</text>
</comment>
<evidence type="ECO:0000313" key="5">
    <source>
        <dbReference type="Proteomes" id="UP001314796"/>
    </source>
</evidence>